<dbReference type="Proteomes" id="UP000241769">
    <property type="component" value="Unassembled WGS sequence"/>
</dbReference>
<keyword evidence="3" id="KW-1185">Reference proteome</keyword>
<dbReference type="InParanoid" id="A0A2P6MRX0"/>
<accession>A0A2P6MRX0</accession>
<feature type="region of interest" description="Disordered" evidence="1">
    <location>
        <begin position="1"/>
        <end position="20"/>
    </location>
</feature>
<dbReference type="EMBL" id="MDYQ01000463">
    <property type="protein sequence ID" value="PRP74451.1"/>
    <property type="molecule type" value="Genomic_DNA"/>
</dbReference>
<reference evidence="2 3" key="1">
    <citation type="journal article" date="2018" name="Genome Biol. Evol.">
        <title>Multiple Roots of Fruiting Body Formation in Amoebozoa.</title>
        <authorList>
            <person name="Hillmann F."/>
            <person name="Forbes G."/>
            <person name="Novohradska S."/>
            <person name="Ferling I."/>
            <person name="Riege K."/>
            <person name="Groth M."/>
            <person name="Westermann M."/>
            <person name="Marz M."/>
            <person name="Spaller T."/>
            <person name="Winckler T."/>
            <person name="Schaap P."/>
            <person name="Glockner G."/>
        </authorList>
    </citation>
    <scope>NUCLEOTIDE SEQUENCE [LARGE SCALE GENOMIC DNA]</scope>
    <source>
        <strain evidence="2 3">Jena</strain>
    </source>
</reference>
<proteinExistence type="predicted"/>
<feature type="region of interest" description="Disordered" evidence="1">
    <location>
        <begin position="52"/>
        <end position="78"/>
    </location>
</feature>
<sequence>MQRATVSSPVMIPQMNHKSLPGTPVDDLLMQEMMQLTRDLTPPAVEWKRGQPMASKMTRMHSPSVRPHSLDVAPLRHI</sequence>
<name>A0A2P6MRX0_9EUKA</name>
<protein>
    <submittedName>
        <fullName evidence="2">Uncharacterized protein</fullName>
    </submittedName>
</protein>
<comment type="caution">
    <text evidence="2">The sequence shown here is derived from an EMBL/GenBank/DDBJ whole genome shotgun (WGS) entry which is preliminary data.</text>
</comment>
<gene>
    <name evidence="2" type="ORF">PROFUN_06580</name>
</gene>
<evidence type="ECO:0000256" key="1">
    <source>
        <dbReference type="SAM" id="MobiDB-lite"/>
    </source>
</evidence>
<organism evidence="2 3">
    <name type="scientific">Planoprotostelium fungivorum</name>
    <dbReference type="NCBI Taxonomy" id="1890364"/>
    <lineage>
        <taxon>Eukaryota</taxon>
        <taxon>Amoebozoa</taxon>
        <taxon>Evosea</taxon>
        <taxon>Variosea</taxon>
        <taxon>Cavosteliida</taxon>
        <taxon>Cavosteliaceae</taxon>
        <taxon>Planoprotostelium</taxon>
    </lineage>
</organism>
<dbReference type="AlphaFoldDB" id="A0A2P6MRX0"/>
<evidence type="ECO:0000313" key="3">
    <source>
        <dbReference type="Proteomes" id="UP000241769"/>
    </source>
</evidence>
<evidence type="ECO:0000313" key="2">
    <source>
        <dbReference type="EMBL" id="PRP74451.1"/>
    </source>
</evidence>